<evidence type="ECO:0000313" key="2">
    <source>
        <dbReference type="EMBL" id="VGO18536.1"/>
    </source>
</evidence>
<dbReference type="PANTHER" id="PTHR30547">
    <property type="entry name" value="UNCHARACTERIZED PROTEIN YHCG-RELATED"/>
    <property type="match status" value="1"/>
</dbReference>
<proteinExistence type="predicted"/>
<sequence length="143" mass="16474">MDFYLTSEYQNWLTEIKSRIVASRVRAAISANSELIRLYHDLGAQIVERELTAKWGSAFIDSFSRDLKKAFPDMTGFSPQNLRYCRAFYRFYRADEICQQSVGELTDEVCDVIPQPSVVKMDGADYSTIQEPRKGQSRNLVIE</sequence>
<dbReference type="AlphaFoldDB" id="A0A6C2UH56"/>
<dbReference type="InterPro" id="IPR041527">
    <property type="entry name" value="YhcG_N"/>
</dbReference>
<evidence type="ECO:0000313" key="3">
    <source>
        <dbReference type="Proteomes" id="UP000346198"/>
    </source>
</evidence>
<dbReference type="RefSeq" id="WP_136060009.1">
    <property type="nucleotide sequence ID" value="NZ_CAAHFH010000001.1"/>
</dbReference>
<gene>
    <name evidence="2" type="ORF">SCARR_00589</name>
</gene>
<dbReference type="PANTHER" id="PTHR30547:SF0">
    <property type="entry name" value="BLR8175 PROTEIN"/>
    <property type="match status" value="1"/>
</dbReference>
<evidence type="ECO:0000259" key="1">
    <source>
        <dbReference type="Pfam" id="PF17761"/>
    </source>
</evidence>
<dbReference type="Pfam" id="PF17761">
    <property type="entry name" value="DUF1016_N"/>
    <property type="match status" value="1"/>
</dbReference>
<organism evidence="2 3">
    <name type="scientific">Pontiella sulfatireligans</name>
    <dbReference type="NCBI Taxonomy" id="2750658"/>
    <lineage>
        <taxon>Bacteria</taxon>
        <taxon>Pseudomonadati</taxon>
        <taxon>Kiritimatiellota</taxon>
        <taxon>Kiritimatiellia</taxon>
        <taxon>Kiritimatiellales</taxon>
        <taxon>Pontiellaceae</taxon>
        <taxon>Pontiella</taxon>
    </lineage>
</organism>
<dbReference type="EMBL" id="CAAHFH010000001">
    <property type="protein sequence ID" value="VGO18536.1"/>
    <property type="molecule type" value="Genomic_DNA"/>
</dbReference>
<name>A0A6C2UH56_9BACT</name>
<accession>A0A6C2UH56</accession>
<dbReference type="Proteomes" id="UP000346198">
    <property type="component" value="Unassembled WGS sequence"/>
</dbReference>
<keyword evidence="3" id="KW-1185">Reference proteome</keyword>
<reference evidence="2 3" key="1">
    <citation type="submission" date="2019-04" db="EMBL/GenBank/DDBJ databases">
        <authorList>
            <person name="Van Vliet M D."/>
        </authorList>
    </citation>
    <scope>NUCLEOTIDE SEQUENCE [LARGE SCALE GENOMIC DNA]</scope>
    <source>
        <strain evidence="2 3">F21</strain>
    </source>
</reference>
<dbReference type="InterPro" id="IPR053148">
    <property type="entry name" value="PD-DEXK-like_domain"/>
</dbReference>
<feature type="domain" description="YhcG N-terminal" evidence="1">
    <location>
        <begin position="15"/>
        <end position="106"/>
    </location>
</feature>
<protein>
    <recommendedName>
        <fullName evidence="1">YhcG N-terminal domain-containing protein</fullName>
    </recommendedName>
</protein>